<accession>A0A7J3M1J8</accession>
<comment type="caution">
    <text evidence="1">The sequence shown here is derived from an EMBL/GenBank/DDBJ whole genome shotgun (WGS) entry which is preliminary data.</text>
</comment>
<proteinExistence type="predicted"/>
<sequence>MKKCWLCRSWIPHYQHEFVGLCIETEEFVFEDEYCNLFELRKLEGEFIWCSSCKREINAEDVEQHKSMGHKLFSAVFMDKDYREEIYEG</sequence>
<protein>
    <submittedName>
        <fullName evidence="1">Uncharacterized protein</fullName>
    </submittedName>
</protein>
<evidence type="ECO:0000313" key="1">
    <source>
        <dbReference type="EMBL" id="HGT82260.1"/>
    </source>
</evidence>
<reference evidence="1" key="1">
    <citation type="journal article" date="2020" name="mSystems">
        <title>Genome- and Community-Level Interaction Insights into Carbon Utilization and Element Cycling Functions of Hydrothermarchaeota in Hydrothermal Sediment.</title>
        <authorList>
            <person name="Zhou Z."/>
            <person name="Liu Y."/>
            <person name="Xu W."/>
            <person name="Pan J."/>
            <person name="Luo Z.H."/>
            <person name="Li M."/>
        </authorList>
    </citation>
    <scope>NUCLEOTIDE SEQUENCE [LARGE SCALE GENOMIC DNA]</scope>
    <source>
        <strain evidence="1">SpSt-587</strain>
    </source>
</reference>
<dbReference type="AlphaFoldDB" id="A0A7J3M1J8"/>
<dbReference type="EMBL" id="DSYZ01000016">
    <property type="protein sequence ID" value="HGT82260.1"/>
    <property type="molecule type" value="Genomic_DNA"/>
</dbReference>
<name>A0A7J3M1J8_ARCFL</name>
<gene>
    <name evidence="1" type="ORF">ENT52_00795</name>
</gene>
<organism evidence="1">
    <name type="scientific">Archaeoglobus fulgidus</name>
    <dbReference type="NCBI Taxonomy" id="2234"/>
    <lineage>
        <taxon>Archaea</taxon>
        <taxon>Methanobacteriati</taxon>
        <taxon>Methanobacteriota</taxon>
        <taxon>Archaeoglobi</taxon>
        <taxon>Archaeoglobales</taxon>
        <taxon>Archaeoglobaceae</taxon>
        <taxon>Archaeoglobus</taxon>
    </lineage>
</organism>